<evidence type="ECO:0000313" key="2">
    <source>
        <dbReference type="Proteomes" id="UP000281498"/>
    </source>
</evidence>
<evidence type="ECO:0000313" key="1">
    <source>
        <dbReference type="EMBL" id="RKL68263.1"/>
    </source>
</evidence>
<sequence>MLNIQESHCESKTGTLDNVEDTFLVTPDFAAVIDGASNVSNQLIAGKTPGQHAAVLTKEAIVELNGPESIEEIITAINAKFQIFYHEHSMVEEVLKKPFIRPSAVMSLYSHYHRKIWMIGDCQCYVDGVNHQHLKEVDLITSQARAMLIESQLAQGKTVQEIMDNDTSFDQIVPLLQRQYQFQNRPPNERFSYEVINGFPMYTESIKAVDVPAHVTSFSMGSDGYPRLFDSLSETEQYLEKILTIDPLCIKENSAIRGLSKERISYDDRTYIKVTIKDAMEDTFPGEFNREINEGETILEQTSRKR</sequence>
<keyword evidence="2" id="KW-1185">Reference proteome</keyword>
<gene>
    <name evidence="1" type="ORF">CR203_07215</name>
</gene>
<protein>
    <submittedName>
        <fullName evidence="1">Uncharacterized protein</fullName>
    </submittedName>
</protein>
<dbReference type="AlphaFoldDB" id="A0A3A9KF62"/>
<dbReference type="EMBL" id="PDOE01000002">
    <property type="protein sequence ID" value="RKL68263.1"/>
    <property type="molecule type" value="Genomic_DNA"/>
</dbReference>
<organism evidence="1 2">
    <name type="scientific">Salipaludibacillus neizhouensis</name>
    <dbReference type="NCBI Taxonomy" id="885475"/>
    <lineage>
        <taxon>Bacteria</taxon>
        <taxon>Bacillati</taxon>
        <taxon>Bacillota</taxon>
        <taxon>Bacilli</taxon>
        <taxon>Bacillales</taxon>
        <taxon>Bacillaceae</taxon>
    </lineage>
</organism>
<name>A0A3A9KF62_9BACI</name>
<proteinExistence type="predicted"/>
<comment type="caution">
    <text evidence="1">The sequence shown here is derived from an EMBL/GenBank/DDBJ whole genome shotgun (WGS) entry which is preliminary data.</text>
</comment>
<dbReference type="Proteomes" id="UP000281498">
    <property type="component" value="Unassembled WGS sequence"/>
</dbReference>
<accession>A0A3A9KF62</accession>
<reference evidence="1 2" key="1">
    <citation type="submission" date="2017-10" db="EMBL/GenBank/DDBJ databases">
        <title>Bacillus sp. nov., a halophilic bacterium isolated from a Keqin Lake.</title>
        <authorList>
            <person name="Wang H."/>
        </authorList>
    </citation>
    <scope>NUCLEOTIDE SEQUENCE [LARGE SCALE GENOMIC DNA]</scope>
    <source>
        <strain evidence="1 2">KCTC 13187</strain>
    </source>
</reference>
<dbReference type="RefSeq" id="WP_110938603.1">
    <property type="nucleotide sequence ID" value="NZ_KZ614147.1"/>
</dbReference>
<dbReference type="OrthoDB" id="508128at2"/>